<sequence length="263" mass="28054">MRIPSPAVLAFALAVLPALAAGPKKTWDFGSFSYVRRAPAEAGAAPSAHPAVVDPEALGQVLASVRFQSGNTVLPLFAPAEADALGRAMTDALASTGPGEDLQILATRNRESGFFAGSFSVTARAFVQDGRLQLIVNEVRQDWIYVYNMDNRMPDFEYGSRAKAGPATLSAPGAVVVRRDWLALPLAKADARSAPAPAPVAVQPKAVQPAAAPAAPPPSPARRATVEDRLRDLKRFREQELITEAEYARQKADLLKEFAQQGN</sequence>
<evidence type="ECO:0000313" key="3">
    <source>
        <dbReference type="EMBL" id="BDU75534.1"/>
    </source>
</evidence>
<evidence type="ECO:0008006" key="5">
    <source>
        <dbReference type="Google" id="ProtNLM"/>
    </source>
</evidence>
<evidence type="ECO:0000256" key="1">
    <source>
        <dbReference type="SAM" id="MobiDB-lite"/>
    </source>
</evidence>
<name>A0AA48GQ64_9BACT</name>
<proteinExistence type="predicted"/>
<feature type="signal peptide" evidence="2">
    <location>
        <begin position="1"/>
        <end position="20"/>
    </location>
</feature>
<feature type="chain" id="PRO_5041210350" description="SHOCT domain-containing protein" evidence="2">
    <location>
        <begin position="21"/>
        <end position="263"/>
    </location>
</feature>
<keyword evidence="4" id="KW-1185">Reference proteome</keyword>
<feature type="compositionally biased region" description="Low complexity" evidence="1">
    <location>
        <begin position="200"/>
        <end position="213"/>
    </location>
</feature>
<evidence type="ECO:0000256" key="2">
    <source>
        <dbReference type="SAM" id="SignalP"/>
    </source>
</evidence>
<feature type="region of interest" description="Disordered" evidence="1">
    <location>
        <begin position="200"/>
        <end position="227"/>
    </location>
</feature>
<accession>A0AA48GQ64</accession>
<dbReference type="EMBL" id="AP027081">
    <property type="protein sequence ID" value="BDU75534.1"/>
    <property type="molecule type" value="Genomic_DNA"/>
</dbReference>
<dbReference type="KEGG" id="msea:METESE_04920"/>
<dbReference type="Proteomes" id="UP001228113">
    <property type="component" value="Chromosome"/>
</dbReference>
<organism evidence="3 4">
    <name type="scientific">Mesoterricola sediminis</name>
    <dbReference type="NCBI Taxonomy" id="2927980"/>
    <lineage>
        <taxon>Bacteria</taxon>
        <taxon>Pseudomonadati</taxon>
        <taxon>Acidobacteriota</taxon>
        <taxon>Holophagae</taxon>
        <taxon>Holophagales</taxon>
        <taxon>Holophagaceae</taxon>
        <taxon>Mesoterricola</taxon>
    </lineage>
</organism>
<dbReference type="RefSeq" id="WP_316411010.1">
    <property type="nucleotide sequence ID" value="NZ_AP027081.1"/>
</dbReference>
<reference evidence="3" key="1">
    <citation type="journal article" date="2023" name="Int. J. Syst. Evol. Microbiol.">
        <title>Mesoterricola silvestris gen. nov., sp. nov., Mesoterricola sediminis sp. nov., Geothrix oryzae sp. nov., Geothrix edaphica sp. nov., Geothrix rubra sp. nov., and Geothrix limicola sp. nov., six novel members of Acidobacteriota isolated from soils.</title>
        <authorList>
            <person name="Itoh H."/>
            <person name="Sugisawa Y."/>
            <person name="Mise K."/>
            <person name="Xu Z."/>
            <person name="Kuniyasu M."/>
            <person name="Ushijima N."/>
            <person name="Kawano K."/>
            <person name="Kobayashi E."/>
            <person name="Shiratori Y."/>
            <person name="Masuda Y."/>
            <person name="Senoo K."/>
        </authorList>
    </citation>
    <scope>NUCLEOTIDE SEQUENCE</scope>
    <source>
        <strain evidence="3">W786</strain>
    </source>
</reference>
<keyword evidence="2" id="KW-0732">Signal</keyword>
<gene>
    <name evidence="3" type="ORF">METESE_04920</name>
</gene>
<protein>
    <recommendedName>
        <fullName evidence="5">SHOCT domain-containing protein</fullName>
    </recommendedName>
</protein>
<dbReference type="AlphaFoldDB" id="A0AA48GQ64"/>
<evidence type="ECO:0000313" key="4">
    <source>
        <dbReference type="Proteomes" id="UP001228113"/>
    </source>
</evidence>